<dbReference type="PANTHER" id="PTHR14191:SF3">
    <property type="entry name" value="NA(+)_H(+) EXCHANGE REGULATORY COFACTOR-LIKE PROTEIN NRFL-1"/>
    <property type="match status" value="1"/>
</dbReference>
<feature type="region of interest" description="Disordered" evidence="4">
    <location>
        <begin position="1"/>
        <end position="27"/>
    </location>
</feature>
<evidence type="ECO:0000256" key="1">
    <source>
        <dbReference type="ARBA" id="ARBA00004236"/>
    </source>
</evidence>
<evidence type="ECO:0000313" key="6">
    <source>
        <dbReference type="Proteomes" id="UP000887581"/>
    </source>
</evidence>
<dbReference type="InterPro" id="IPR001478">
    <property type="entry name" value="PDZ"/>
</dbReference>
<comment type="subcellular location">
    <subcellularLocation>
        <location evidence="1">Cell membrane</location>
    </subcellularLocation>
</comment>
<organism evidence="6 7">
    <name type="scientific">Setaria digitata</name>
    <dbReference type="NCBI Taxonomy" id="48799"/>
    <lineage>
        <taxon>Eukaryota</taxon>
        <taxon>Metazoa</taxon>
        <taxon>Ecdysozoa</taxon>
        <taxon>Nematoda</taxon>
        <taxon>Chromadorea</taxon>
        <taxon>Rhabditida</taxon>
        <taxon>Spirurina</taxon>
        <taxon>Spiruromorpha</taxon>
        <taxon>Filarioidea</taxon>
        <taxon>Setariidae</taxon>
        <taxon>Setaria</taxon>
    </lineage>
</organism>
<evidence type="ECO:0000256" key="4">
    <source>
        <dbReference type="SAM" id="MobiDB-lite"/>
    </source>
</evidence>
<dbReference type="PROSITE" id="PS50106">
    <property type="entry name" value="PDZ"/>
    <property type="match status" value="1"/>
</dbReference>
<dbReference type="InterPro" id="IPR041489">
    <property type="entry name" value="PDZ_6"/>
</dbReference>
<dbReference type="SMART" id="SM00228">
    <property type="entry name" value="PDZ"/>
    <property type="match status" value="1"/>
</dbReference>
<accession>A0A915Q8A2</accession>
<proteinExistence type="predicted"/>
<dbReference type="InterPro" id="IPR036034">
    <property type="entry name" value="PDZ_sf"/>
</dbReference>
<dbReference type="WBParaSite" id="sdigi.contig95.g4193.t1">
    <property type="protein sequence ID" value="sdigi.contig95.g4193.t1"/>
    <property type="gene ID" value="sdigi.contig95.g4193"/>
</dbReference>
<dbReference type="GO" id="GO:0016324">
    <property type="term" value="C:apical plasma membrane"/>
    <property type="evidence" value="ECO:0007669"/>
    <property type="project" value="TreeGrafter"/>
</dbReference>
<name>A0A915Q8A2_9BILA</name>
<dbReference type="InterPro" id="IPR051067">
    <property type="entry name" value="NHER"/>
</dbReference>
<keyword evidence="2" id="KW-0472">Membrane</keyword>
<dbReference type="GO" id="GO:0072659">
    <property type="term" value="P:protein localization to plasma membrane"/>
    <property type="evidence" value="ECO:0007669"/>
    <property type="project" value="TreeGrafter"/>
</dbReference>
<dbReference type="GO" id="GO:0043495">
    <property type="term" value="F:protein-membrane adaptor activity"/>
    <property type="evidence" value="ECO:0007669"/>
    <property type="project" value="TreeGrafter"/>
</dbReference>
<dbReference type="SUPFAM" id="SSF50156">
    <property type="entry name" value="PDZ domain-like"/>
    <property type="match status" value="1"/>
</dbReference>
<reference evidence="7" key="1">
    <citation type="submission" date="2022-11" db="UniProtKB">
        <authorList>
            <consortium name="WormBaseParasite"/>
        </authorList>
    </citation>
    <scope>IDENTIFICATION</scope>
</reference>
<dbReference type="Pfam" id="PF17820">
    <property type="entry name" value="PDZ_6"/>
    <property type="match status" value="1"/>
</dbReference>
<keyword evidence="6" id="KW-1185">Reference proteome</keyword>
<feature type="domain" description="PDZ" evidence="5">
    <location>
        <begin position="37"/>
        <end position="103"/>
    </location>
</feature>
<dbReference type="PANTHER" id="PTHR14191">
    <property type="entry name" value="PDZ DOMAIN CONTAINING PROTEIN"/>
    <property type="match status" value="1"/>
</dbReference>
<keyword evidence="3" id="KW-0677">Repeat</keyword>
<sequence length="142" mass="16073">MASVISSKHSANKRRSDQLRRSSTFQNPSISADSIPITSIPNDLQRAPLFGYIIFLATDQQKKRTILFGSPANKAGLQVGDHIVEVNGCSTEGKDHAQIVALIHQKFLLNDLSLYKITEPIKLFIQKRYTEREDYRNAFHFV</sequence>
<evidence type="ECO:0000256" key="2">
    <source>
        <dbReference type="ARBA" id="ARBA00022475"/>
    </source>
</evidence>
<dbReference type="AlphaFoldDB" id="A0A915Q8A2"/>
<evidence type="ECO:0000259" key="5">
    <source>
        <dbReference type="PROSITE" id="PS50106"/>
    </source>
</evidence>
<evidence type="ECO:0000313" key="7">
    <source>
        <dbReference type="WBParaSite" id="sdigi.contig95.g4193.t1"/>
    </source>
</evidence>
<dbReference type="Proteomes" id="UP000887581">
    <property type="component" value="Unplaced"/>
</dbReference>
<dbReference type="Gene3D" id="2.30.42.10">
    <property type="match status" value="1"/>
</dbReference>
<keyword evidence="2" id="KW-1003">Cell membrane</keyword>
<evidence type="ECO:0000256" key="3">
    <source>
        <dbReference type="ARBA" id="ARBA00022737"/>
    </source>
</evidence>
<protein>
    <submittedName>
        <fullName evidence="7">PDZ domain-containing protein</fullName>
    </submittedName>
</protein>